<organism evidence="1 3">
    <name type="scientific">Rotaria magnacalcarata</name>
    <dbReference type="NCBI Taxonomy" id="392030"/>
    <lineage>
        <taxon>Eukaryota</taxon>
        <taxon>Metazoa</taxon>
        <taxon>Spiralia</taxon>
        <taxon>Gnathifera</taxon>
        <taxon>Rotifera</taxon>
        <taxon>Eurotatoria</taxon>
        <taxon>Bdelloidea</taxon>
        <taxon>Philodinida</taxon>
        <taxon>Philodinidae</taxon>
        <taxon>Rotaria</taxon>
    </lineage>
</organism>
<evidence type="ECO:0000313" key="1">
    <source>
        <dbReference type="EMBL" id="CAF4525406.1"/>
    </source>
</evidence>
<proteinExistence type="predicted"/>
<dbReference type="EMBL" id="CAJOBH010082855">
    <property type="protein sequence ID" value="CAF4525406.1"/>
    <property type="molecule type" value="Genomic_DNA"/>
</dbReference>
<evidence type="ECO:0000313" key="3">
    <source>
        <dbReference type="Proteomes" id="UP000681967"/>
    </source>
</evidence>
<gene>
    <name evidence="1" type="ORF">BYL167_LOCUS37084</name>
    <name evidence="2" type="ORF">GIL414_LOCUS54644</name>
</gene>
<dbReference type="Proteomes" id="UP000681720">
    <property type="component" value="Unassembled WGS sequence"/>
</dbReference>
<evidence type="ECO:0000313" key="2">
    <source>
        <dbReference type="EMBL" id="CAF4957256.1"/>
    </source>
</evidence>
<name>A0A8S2Y4K1_9BILA</name>
<reference evidence="1" key="1">
    <citation type="submission" date="2021-02" db="EMBL/GenBank/DDBJ databases">
        <authorList>
            <person name="Nowell W R."/>
        </authorList>
    </citation>
    <scope>NUCLEOTIDE SEQUENCE</scope>
</reference>
<dbReference type="Proteomes" id="UP000681967">
    <property type="component" value="Unassembled WGS sequence"/>
</dbReference>
<sequence length="70" mass="7778">MENSFQPAIITKDLCLVLYPRGGDSTSRIRSSLKNFFASTNAIISSISDSVNEHSNRVSAVYELKLRRAT</sequence>
<comment type="caution">
    <text evidence="1">The sequence shown here is derived from an EMBL/GenBank/DDBJ whole genome shotgun (WGS) entry which is preliminary data.</text>
</comment>
<accession>A0A8S2Y4K1</accession>
<dbReference type="EMBL" id="CAJOBJ010192053">
    <property type="protein sequence ID" value="CAF4957256.1"/>
    <property type="molecule type" value="Genomic_DNA"/>
</dbReference>
<protein>
    <submittedName>
        <fullName evidence="1">Uncharacterized protein</fullName>
    </submittedName>
</protein>
<feature type="non-terminal residue" evidence="1">
    <location>
        <position position="70"/>
    </location>
</feature>
<dbReference type="AlphaFoldDB" id="A0A8S2Y4K1"/>